<dbReference type="AlphaFoldDB" id="A0A9P6HII0"/>
<comment type="caution">
    <text evidence="3">The sequence shown here is derived from an EMBL/GenBank/DDBJ whole genome shotgun (WGS) entry which is preliminary data.</text>
</comment>
<evidence type="ECO:0000256" key="1">
    <source>
        <dbReference type="SAM" id="MobiDB-lite"/>
    </source>
</evidence>
<dbReference type="EMBL" id="WIUZ02000004">
    <property type="protein sequence ID" value="KAF9788053.1"/>
    <property type="molecule type" value="Genomic_DNA"/>
</dbReference>
<organism evidence="3 4">
    <name type="scientific">Thelephora terrestris</name>
    <dbReference type="NCBI Taxonomy" id="56493"/>
    <lineage>
        <taxon>Eukaryota</taxon>
        <taxon>Fungi</taxon>
        <taxon>Dikarya</taxon>
        <taxon>Basidiomycota</taxon>
        <taxon>Agaricomycotina</taxon>
        <taxon>Agaricomycetes</taxon>
        <taxon>Thelephorales</taxon>
        <taxon>Thelephoraceae</taxon>
        <taxon>Thelephora</taxon>
    </lineage>
</organism>
<feature type="signal peptide" evidence="2">
    <location>
        <begin position="1"/>
        <end position="28"/>
    </location>
</feature>
<reference evidence="3" key="1">
    <citation type="journal article" date="2020" name="Nat. Commun.">
        <title>Large-scale genome sequencing of mycorrhizal fungi provides insights into the early evolution of symbiotic traits.</title>
        <authorList>
            <person name="Miyauchi S."/>
            <person name="Kiss E."/>
            <person name="Kuo A."/>
            <person name="Drula E."/>
            <person name="Kohler A."/>
            <person name="Sanchez-Garcia M."/>
            <person name="Morin E."/>
            <person name="Andreopoulos B."/>
            <person name="Barry K.W."/>
            <person name="Bonito G."/>
            <person name="Buee M."/>
            <person name="Carver A."/>
            <person name="Chen C."/>
            <person name="Cichocki N."/>
            <person name="Clum A."/>
            <person name="Culley D."/>
            <person name="Crous P.W."/>
            <person name="Fauchery L."/>
            <person name="Girlanda M."/>
            <person name="Hayes R.D."/>
            <person name="Keri Z."/>
            <person name="LaButti K."/>
            <person name="Lipzen A."/>
            <person name="Lombard V."/>
            <person name="Magnuson J."/>
            <person name="Maillard F."/>
            <person name="Murat C."/>
            <person name="Nolan M."/>
            <person name="Ohm R.A."/>
            <person name="Pangilinan J."/>
            <person name="Pereira M.F."/>
            <person name="Perotto S."/>
            <person name="Peter M."/>
            <person name="Pfister S."/>
            <person name="Riley R."/>
            <person name="Sitrit Y."/>
            <person name="Stielow J.B."/>
            <person name="Szollosi G."/>
            <person name="Zifcakova L."/>
            <person name="Stursova M."/>
            <person name="Spatafora J.W."/>
            <person name="Tedersoo L."/>
            <person name="Vaario L.M."/>
            <person name="Yamada A."/>
            <person name="Yan M."/>
            <person name="Wang P."/>
            <person name="Xu J."/>
            <person name="Bruns T."/>
            <person name="Baldrian P."/>
            <person name="Vilgalys R."/>
            <person name="Dunand C."/>
            <person name="Henrissat B."/>
            <person name="Grigoriev I.V."/>
            <person name="Hibbett D."/>
            <person name="Nagy L.G."/>
            <person name="Martin F.M."/>
        </authorList>
    </citation>
    <scope>NUCLEOTIDE SEQUENCE</scope>
    <source>
        <strain evidence="3">UH-Tt-Lm1</strain>
    </source>
</reference>
<evidence type="ECO:0000313" key="4">
    <source>
        <dbReference type="Proteomes" id="UP000736335"/>
    </source>
</evidence>
<proteinExistence type="predicted"/>
<name>A0A9P6HII0_9AGAM</name>
<feature type="region of interest" description="Disordered" evidence="1">
    <location>
        <begin position="127"/>
        <end position="160"/>
    </location>
</feature>
<sequence length="242" mass="27084">MVGLDCVSQLGKLFVQFLLLHLPPLVFRSDLFSVVPQRIVAALLSRPLYSCARLTSSPLLSSAYHSFFIGTIHISLPPQKLPLPLLPLDLLLPLLPLFLQKPPVVCGPKVSQPAAFGSTLPWAKHDALRKDDNKDEKGERGESADDDRDRDRDWELVDPRCGPVTRHPVYGGGRGKGNRREVGIAFSYRFAFNVSRKQPSALTCTKREVGGIGERSLVVLNEKQELANVRYQWYEWKKSVEG</sequence>
<feature type="compositionally biased region" description="Basic and acidic residues" evidence="1">
    <location>
        <begin position="127"/>
        <end position="158"/>
    </location>
</feature>
<feature type="chain" id="PRO_5040436173" evidence="2">
    <location>
        <begin position="29"/>
        <end position="242"/>
    </location>
</feature>
<keyword evidence="2" id="KW-0732">Signal</keyword>
<gene>
    <name evidence="3" type="ORF">BJ322DRAFT_602108</name>
</gene>
<accession>A0A9P6HII0</accession>
<evidence type="ECO:0000256" key="2">
    <source>
        <dbReference type="SAM" id="SignalP"/>
    </source>
</evidence>
<reference evidence="3" key="2">
    <citation type="submission" date="2020-11" db="EMBL/GenBank/DDBJ databases">
        <authorList>
            <consortium name="DOE Joint Genome Institute"/>
            <person name="Kuo A."/>
            <person name="Miyauchi S."/>
            <person name="Kiss E."/>
            <person name="Drula E."/>
            <person name="Kohler A."/>
            <person name="Sanchez-Garcia M."/>
            <person name="Andreopoulos B."/>
            <person name="Barry K.W."/>
            <person name="Bonito G."/>
            <person name="Buee M."/>
            <person name="Carver A."/>
            <person name="Chen C."/>
            <person name="Cichocki N."/>
            <person name="Clum A."/>
            <person name="Culley D."/>
            <person name="Crous P.W."/>
            <person name="Fauchery L."/>
            <person name="Girlanda M."/>
            <person name="Hayes R."/>
            <person name="Keri Z."/>
            <person name="Labutti K."/>
            <person name="Lipzen A."/>
            <person name="Lombard V."/>
            <person name="Magnuson J."/>
            <person name="Maillard F."/>
            <person name="Morin E."/>
            <person name="Murat C."/>
            <person name="Nolan M."/>
            <person name="Ohm R."/>
            <person name="Pangilinan J."/>
            <person name="Pereira M."/>
            <person name="Perotto S."/>
            <person name="Peter M."/>
            <person name="Riley R."/>
            <person name="Sitrit Y."/>
            <person name="Stielow B."/>
            <person name="Szollosi G."/>
            <person name="Zifcakova L."/>
            <person name="Stursova M."/>
            <person name="Spatafora J.W."/>
            <person name="Tedersoo L."/>
            <person name="Vaario L.-M."/>
            <person name="Yamada A."/>
            <person name="Yan M."/>
            <person name="Wang P."/>
            <person name="Xu J."/>
            <person name="Bruns T."/>
            <person name="Baldrian P."/>
            <person name="Vilgalys R."/>
            <person name="Henrissat B."/>
            <person name="Grigoriev I.V."/>
            <person name="Hibbett D."/>
            <person name="Nagy L.G."/>
            <person name="Martin F.M."/>
        </authorList>
    </citation>
    <scope>NUCLEOTIDE SEQUENCE</scope>
    <source>
        <strain evidence="3">UH-Tt-Lm1</strain>
    </source>
</reference>
<keyword evidence="4" id="KW-1185">Reference proteome</keyword>
<dbReference type="Proteomes" id="UP000736335">
    <property type="component" value="Unassembled WGS sequence"/>
</dbReference>
<evidence type="ECO:0000313" key="3">
    <source>
        <dbReference type="EMBL" id="KAF9788053.1"/>
    </source>
</evidence>
<protein>
    <submittedName>
        <fullName evidence="3">Uncharacterized protein</fullName>
    </submittedName>
</protein>